<keyword evidence="1" id="KW-0472">Membrane</keyword>
<dbReference type="Proteomes" id="UP000676079">
    <property type="component" value="Chromosome"/>
</dbReference>
<evidence type="ECO:0000313" key="3">
    <source>
        <dbReference type="Proteomes" id="UP000676079"/>
    </source>
</evidence>
<reference evidence="2 3" key="1">
    <citation type="submission" date="2021-05" db="EMBL/GenBank/DDBJ databases">
        <title>Direct Submission.</title>
        <authorList>
            <person name="Li K."/>
            <person name="Gao J."/>
        </authorList>
    </citation>
    <scope>NUCLEOTIDE SEQUENCE [LARGE SCALE GENOMIC DNA]</scope>
    <source>
        <strain evidence="2 3">Mg02</strain>
    </source>
</reference>
<proteinExistence type="predicted"/>
<evidence type="ECO:0000313" key="2">
    <source>
        <dbReference type="EMBL" id="QUX23225.1"/>
    </source>
</evidence>
<keyword evidence="3" id="KW-1185">Reference proteome</keyword>
<dbReference type="EMBL" id="CP074133">
    <property type="protein sequence ID" value="QUX23225.1"/>
    <property type="molecule type" value="Genomic_DNA"/>
</dbReference>
<gene>
    <name evidence="2" type="ORF">KGD84_02155</name>
</gene>
<accession>A0ABX8BLW6</accession>
<sequence>MVLLLCVLAGAFVFTKSMRRIVDHGLDVPAALTAQEAERARTEVSLAALARVDALLDEADRASAAGDADAAETTAERADRELAAYPAEADRAAEAAEADLPRRRAAAGAARVADLVLAAAGAALVVVGGVLGFALILG</sequence>
<organism evidence="2 3">
    <name type="scientific">Nocardiopsis changdeensis</name>
    <dbReference type="NCBI Taxonomy" id="2831969"/>
    <lineage>
        <taxon>Bacteria</taxon>
        <taxon>Bacillati</taxon>
        <taxon>Actinomycetota</taxon>
        <taxon>Actinomycetes</taxon>
        <taxon>Streptosporangiales</taxon>
        <taxon>Nocardiopsidaceae</taxon>
        <taxon>Nocardiopsis</taxon>
    </lineage>
</organism>
<feature type="transmembrane region" description="Helical" evidence="1">
    <location>
        <begin position="115"/>
        <end position="137"/>
    </location>
</feature>
<keyword evidence="1" id="KW-1133">Transmembrane helix</keyword>
<keyword evidence="1" id="KW-0812">Transmembrane</keyword>
<name>A0ABX8BLW6_9ACTN</name>
<evidence type="ECO:0000256" key="1">
    <source>
        <dbReference type="SAM" id="Phobius"/>
    </source>
</evidence>
<protein>
    <submittedName>
        <fullName evidence="2">Uncharacterized protein</fullName>
    </submittedName>
</protein>
<dbReference type="RefSeq" id="WP_220564449.1">
    <property type="nucleotide sequence ID" value="NZ_CP074133.1"/>
</dbReference>